<name>A0A922SVG7_9PLEO</name>
<gene>
    <name evidence="3" type="ORF">Ptr86124_010565</name>
</gene>
<sequence>MTVIPVYPGLKVEILVNDNALPEYEDIEDTPSPLNLVTKYIEATTGTEFKIRSMINETFPFPPGDLLLSVSFDGKPVKGLNIYSEEFYSNTGEEEDVQAVVDDEVKYVAQELGSIVVDFQFVKKFHIDPDQYQEATEVNPEPVSETSLKCRLGTHCICFKQPENMGLATSNQYSNSELVGEAPFTIFKFKYRSMDTLRALEIVPPLPSLEKRPEEELNNAELQELVKKLKDVPNDKQEKNDQDDPGVVQQNKSKRHCGQHREVIVYATSTCTLPRALNPVGGGHLPAPVTSFFCILPSATIALSHQDAIAIQKDYPGVTVQVIANGRPLKEYEDEDEEGPSKSITRYVESTSGVEFAIKTTFTPPFEESSEEEGKRLESSFCFSNLEIVEENHDTIASAMLKPVESLGAIELSVYRIINLLPRQHNNSQDTRDRKRELCPVGPISEKVMKGNTRSVQTTLGPGRGCKCEKIGVRAEKEPEPLFTFRFKYRSIDALKSLGFEPQPSSTTPDRTLPVGQPAEQTGITTPASKDHHSANATIPTSQNETSASSGQNEQDGVTVEEIIAMITGYRRHDKGLAGQKRKSLLTLLKYYENQDTENTTSRHQSIANDNVAIKQEPIVIDDDSRPVKREAEGPEPVQGNDKKRKIEVIVIDD</sequence>
<evidence type="ECO:0000313" key="3">
    <source>
        <dbReference type="EMBL" id="KAI1510760.1"/>
    </source>
</evidence>
<dbReference type="PANTHER" id="PTHR36223:SF1">
    <property type="entry name" value="TRANSCRIPTION ELONGATION FACTOR EAF N-TERMINAL DOMAIN-CONTAINING PROTEIN"/>
    <property type="match status" value="1"/>
</dbReference>
<feature type="domain" description="DUF7918" evidence="2">
    <location>
        <begin position="98"/>
        <end position="204"/>
    </location>
</feature>
<feature type="region of interest" description="Disordered" evidence="1">
    <location>
        <begin position="597"/>
        <end position="646"/>
    </location>
</feature>
<organism evidence="3 4">
    <name type="scientific">Pyrenophora tritici-repentis</name>
    <dbReference type="NCBI Taxonomy" id="45151"/>
    <lineage>
        <taxon>Eukaryota</taxon>
        <taxon>Fungi</taxon>
        <taxon>Dikarya</taxon>
        <taxon>Ascomycota</taxon>
        <taxon>Pezizomycotina</taxon>
        <taxon>Dothideomycetes</taxon>
        <taxon>Pleosporomycetidae</taxon>
        <taxon>Pleosporales</taxon>
        <taxon>Pleosporineae</taxon>
        <taxon>Pleosporaceae</taxon>
        <taxon>Pyrenophora</taxon>
    </lineage>
</organism>
<dbReference type="Proteomes" id="UP000249757">
    <property type="component" value="Unassembled WGS sequence"/>
</dbReference>
<feature type="compositionally biased region" description="Basic and acidic residues" evidence="1">
    <location>
        <begin position="230"/>
        <end position="242"/>
    </location>
</feature>
<reference evidence="4" key="1">
    <citation type="journal article" date="2022" name="Microb. Genom.">
        <title>A global pangenome for the wheat fungal pathogen Pyrenophora tritici-repentis and prediction of effector protein structural homology.</title>
        <authorList>
            <person name="Moolhuijzen P.M."/>
            <person name="See P.T."/>
            <person name="Shi G."/>
            <person name="Powell H.R."/>
            <person name="Cockram J."/>
            <person name="Jorgensen L.N."/>
            <person name="Benslimane H."/>
            <person name="Strelkov S.E."/>
            <person name="Turner J."/>
            <person name="Liu Z."/>
            <person name="Moffat C.S."/>
        </authorList>
    </citation>
    <scope>NUCLEOTIDE SEQUENCE [LARGE SCALE GENOMIC DNA]</scope>
</reference>
<comment type="caution">
    <text evidence="3">The sequence shown here is derived from an EMBL/GenBank/DDBJ whole genome shotgun (WGS) entry which is preliminary data.</text>
</comment>
<feature type="compositionally biased region" description="Polar residues" evidence="1">
    <location>
        <begin position="519"/>
        <end position="528"/>
    </location>
</feature>
<evidence type="ECO:0000259" key="2">
    <source>
        <dbReference type="Pfam" id="PF25534"/>
    </source>
</evidence>
<dbReference type="AlphaFoldDB" id="A0A922SVG7"/>
<feature type="compositionally biased region" description="Polar residues" evidence="1">
    <location>
        <begin position="597"/>
        <end position="609"/>
    </location>
</feature>
<dbReference type="InterPro" id="IPR057678">
    <property type="entry name" value="DUF7918"/>
</dbReference>
<evidence type="ECO:0000313" key="4">
    <source>
        <dbReference type="Proteomes" id="UP000249757"/>
    </source>
</evidence>
<feature type="domain" description="DUF7918" evidence="2">
    <location>
        <begin position="9"/>
        <end position="88"/>
    </location>
</feature>
<keyword evidence="4" id="KW-1185">Reference proteome</keyword>
<dbReference type="EMBL" id="NRDI02000016">
    <property type="protein sequence ID" value="KAI1510760.1"/>
    <property type="molecule type" value="Genomic_DNA"/>
</dbReference>
<dbReference type="PANTHER" id="PTHR36223">
    <property type="entry name" value="BETA-LACTAMASE-TYPE TRANSPEPTIDASE FOLD DOMAIN CONTAINING PROTEIN"/>
    <property type="match status" value="1"/>
</dbReference>
<feature type="region of interest" description="Disordered" evidence="1">
    <location>
        <begin position="500"/>
        <end position="557"/>
    </location>
</feature>
<feature type="domain" description="DUF7918" evidence="2">
    <location>
        <begin position="369"/>
        <end position="502"/>
    </location>
</feature>
<feature type="compositionally biased region" description="Polar residues" evidence="1">
    <location>
        <begin position="535"/>
        <end position="556"/>
    </location>
</feature>
<feature type="compositionally biased region" description="Basic and acidic residues" evidence="1">
    <location>
        <begin position="623"/>
        <end position="633"/>
    </location>
</feature>
<dbReference type="Pfam" id="PF25534">
    <property type="entry name" value="DUF7918"/>
    <property type="match status" value="3"/>
</dbReference>
<evidence type="ECO:0000256" key="1">
    <source>
        <dbReference type="SAM" id="MobiDB-lite"/>
    </source>
</evidence>
<protein>
    <recommendedName>
        <fullName evidence="2">DUF7918 domain-containing protein</fullName>
    </recommendedName>
</protein>
<feature type="region of interest" description="Disordered" evidence="1">
    <location>
        <begin position="230"/>
        <end position="255"/>
    </location>
</feature>
<proteinExistence type="predicted"/>
<accession>A0A922SVG7</accession>